<keyword evidence="3" id="KW-1185">Reference proteome</keyword>
<dbReference type="AlphaFoldDB" id="A0AAD6UQ23"/>
<gene>
    <name evidence="2" type="ORF">GGX14DRAFT_596080</name>
</gene>
<evidence type="ECO:0000313" key="3">
    <source>
        <dbReference type="Proteomes" id="UP001219525"/>
    </source>
</evidence>
<protein>
    <submittedName>
        <fullName evidence="2">Uncharacterized protein</fullName>
    </submittedName>
</protein>
<evidence type="ECO:0000313" key="2">
    <source>
        <dbReference type="EMBL" id="KAJ7192283.1"/>
    </source>
</evidence>
<dbReference type="EMBL" id="JARJCW010000122">
    <property type="protein sequence ID" value="KAJ7192283.1"/>
    <property type="molecule type" value="Genomic_DNA"/>
</dbReference>
<accession>A0AAD6UQ23</accession>
<name>A0AAD6UQ23_9AGAR</name>
<feature type="region of interest" description="Disordered" evidence="1">
    <location>
        <begin position="33"/>
        <end position="54"/>
    </location>
</feature>
<comment type="caution">
    <text evidence="2">The sequence shown here is derived from an EMBL/GenBank/DDBJ whole genome shotgun (WGS) entry which is preliminary data.</text>
</comment>
<organism evidence="2 3">
    <name type="scientific">Mycena pura</name>
    <dbReference type="NCBI Taxonomy" id="153505"/>
    <lineage>
        <taxon>Eukaryota</taxon>
        <taxon>Fungi</taxon>
        <taxon>Dikarya</taxon>
        <taxon>Basidiomycota</taxon>
        <taxon>Agaricomycotina</taxon>
        <taxon>Agaricomycetes</taxon>
        <taxon>Agaricomycetidae</taxon>
        <taxon>Agaricales</taxon>
        <taxon>Marasmiineae</taxon>
        <taxon>Mycenaceae</taxon>
        <taxon>Mycena</taxon>
    </lineage>
</organism>
<evidence type="ECO:0000256" key="1">
    <source>
        <dbReference type="SAM" id="MobiDB-lite"/>
    </source>
</evidence>
<proteinExistence type="predicted"/>
<reference evidence="2" key="1">
    <citation type="submission" date="2023-03" db="EMBL/GenBank/DDBJ databases">
        <title>Massive genome expansion in bonnet fungi (Mycena s.s.) driven by repeated elements and novel gene families across ecological guilds.</title>
        <authorList>
            <consortium name="Lawrence Berkeley National Laboratory"/>
            <person name="Harder C.B."/>
            <person name="Miyauchi S."/>
            <person name="Viragh M."/>
            <person name="Kuo A."/>
            <person name="Thoen E."/>
            <person name="Andreopoulos B."/>
            <person name="Lu D."/>
            <person name="Skrede I."/>
            <person name="Drula E."/>
            <person name="Henrissat B."/>
            <person name="Morin E."/>
            <person name="Kohler A."/>
            <person name="Barry K."/>
            <person name="LaButti K."/>
            <person name="Morin E."/>
            <person name="Salamov A."/>
            <person name="Lipzen A."/>
            <person name="Mereny Z."/>
            <person name="Hegedus B."/>
            <person name="Baldrian P."/>
            <person name="Stursova M."/>
            <person name="Weitz H."/>
            <person name="Taylor A."/>
            <person name="Grigoriev I.V."/>
            <person name="Nagy L.G."/>
            <person name="Martin F."/>
            <person name="Kauserud H."/>
        </authorList>
    </citation>
    <scope>NUCLEOTIDE SEQUENCE</scope>
    <source>
        <strain evidence="2">9144</strain>
    </source>
</reference>
<dbReference type="Proteomes" id="UP001219525">
    <property type="component" value="Unassembled WGS sequence"/>
</dbReference>
<sequence>MSVKSMKLPVPHRITARRGSYVDLQPLSHTCPDCIGRRRDDSESENGPPALTLAPPAMCTDAALSGSDGADLCVSVGSRPDLRAVPDLPLREVDAFVAKLEHAPDAPLGTVLYGHELQGPLQVFEKLPTKRNTNTTGLYTKAHLFPCESVKGYPGRDSGTRCCFEGRYGLGWHETSVKYCIPLFSGVRWCLTWLGTPTDVQQTKTINGRRHRPSLDVLWQKDVHEHGKATCPECGALKSYGTSIQNLVKQHLGSPKCVRIRRQAQACV</sequence>